<evidence type="ECO:0000313" key="2">
    <source>
        <dbReference type="Proteomes" id="UP000003494"/>
    </source>
</evidence>
<dbReference type="RefSeq" id="WP_006906032.1">
    <property type="nucleotide sequence ID" value="NZ_GG665866.1"/>
</dbReference>
<dbReference type="STRING" id="626523.GCWU000342_01021"/>
<dbReference type="Proteomes" id="UP000003494">
    <property type="component" value="Unassembled WGS sequence"/>
</dbReference>
<dbReference type="EMBL" id="ACIP02000002">
    <property type="protein sequence ID" value="EEP28213.1"/>
    <property type="molecule type" value="Genomic_DNA"/>
</dbReference>
<keyword evidence="2" id="KW-1185">Reference proteome</keyword>
<evidence type="ECO:0008006" key="3">
    <source>
        <dbReference type="Google" id="ProtNLM"/>
    </source>
</evidence>
<protein>
    <recommendedName>
        <fullName evidence="3">Phage protein</fullName>
    </recommendedName>
</protein>
<gene>
    <name evidence="1" type="ORF">GCWU000342_01021</name>
</gene>
<name>C4GAS0_9FIRM</name>
<evidence type="ECO:0000313" key="1">
    <source>
        <dbReference type="EMBL" id="EEP28213.1"/>
    </source>
</evidence>
<proteinExistence type="predicted"/>
<dbReference type="AlphaFoldDB" id="C4GAS0"/>
<reference evidence="1" key="1">
    <citation type="submission" date="2009-04" db="EMBL/GenBank/DDBJ databases">
        <authorList>
            <person name="Weinstock G."/>
            <person name="Sodergren E."/>
            <person name="Clifton S."/>
            <person name="Fulton L."/>
            <person name="Fulton B."/>
            <person name="Courtney L."/>
            <person name="Fronick C."/>
            <person name="Harrison M."/>
            <person name="Strong C."/>
            <person name="Farmer C."/>
            <person name="Delahaunty K."/>
            <person name="Markovic C."/>
            <person name="Hall O."/>
            <person name="Minx P."/>
            <person name="Tomlinson C."/>
            <person name="Mitreva M."/>
            <person name="Nelson J."/>
            <person name="Hou S."/>
            <person name="Wollam A."/>
            <person name="Pepin K.H."/>
            <person name="Johnson M."/>
            <person name="Bhonagiri V."/>
            <person name="Nash W.E."/>
            <person name="Warren W."/>
            <person name="Chinwalla A."/>
            <person name="Mardis E.R."/>
            <person name="Wilson R.K."/>
        </authorList>
    </citation>
    <scope>NUCLEOTIDE SEQUENCE [LARGE SCALE GENOMIC DNA]</scope>
    <source>
        <strain evidence="1">DSM 14600</strain>
    </source>
</reference>
<organism evidence="1 2">
    <name type="scientific">Shuttleworthella satelles DSM 14600</name>
    <dbReference type="NCBI Taxonomy" id="626523"/>
    <lineage>
        <taxon>Bacteria</taxon>
        <taxon>Bacillati</taxon>
        <taxon>Bacillota</taxon>
        <taxon>Clostridia</taxon>
        <taxon>Lachnospirales</taxon>
        <taxon>Lachnospiraceae</taxon>
        <taxon>Shuttleworthella</taxon>
    </lineage>
</organism>
<dbReference type="HOGENOM" id="CLU_171585_0_0_9"/>
<comment type="caution">
    <text evidence="1">The sequence shown here is derived from an EMBL/GenBank/DDBJ whole genome shotgun (WGS) entry which is preliminary data.</text>
</comment>
<accession>C4GAS0</accession>
<sequence>MKYETITQILKESKIPFAYYQFKDPPKSEKYIAYFETEKVQFYADNTVYDWTPSFAVELYTKVKDLEAEKILIDLFCKYEIPWSGGASNWIDTEKMFQTVFYC</sequence>